<keyword evidence="2" id="KW-0288">FMN</keyword>
<protein>
    <submittedName>
        <fullName evidence="4">Putative NAD(P)H-dependent FMN-containing oxidoreductase ywqN</fullName>
        <ecNumber evidence="4">1.-.-.-</ecNumber>
    </submittedName>
</protein>
<sequence length="176" mass="19152">MNIVVLSGSPRKGANTDTMVEAFAETAREAGHTVEVIRVASKKIAGCLGCQYCFAHEGTCVQKDDMANVIESLKDADMVVFASPIYWFDITAQEKAAIDRLYAFGATGFPFTKTALLLDSHSEGVYDAAIAMYKSTCAYCKWEDQGIVAISGMTERDSMASSPKLKEVRELARKLA</sequence>
<dbReference type="InterPro" id="IPR005025">
    <property type="entry name" value="FMN_Rdtase-like_dom"/>
</dbReference>
<dbReference type="EMBL" id="CYYP01000013">
    <property type="protein sequence ID" value="CUO37813.1"/>
    <property type="molecule type" value="Genomic_DNA"/>
</dbReference>
<dbReference type="AlphaFoldDB" id="A0A174EJ56"/>
<proteinExistence type="predicted"/>
<evidence type="ECO:0000313" key="4">
    <source>
        <dbReference type="EMBL" id="CUO37813.1"/>
    </source>
</evidence>
<dbReference type="PANTHER" id="PTHR43278">
    <property type="entry name" value="NAD(P)H-DEPENDENT FMN-CONTAINING OXIDOREDUCTASE YWQN-RELATED"/>
    <property type="match status" value="1"/>
</dbReference>
<accession>A0A174EJ56</accession>
<dbReference type="Gene3D" id="3.40.50.360">
    <property type="match status" value="1"/>
</dbReference>
<dbReference type="Proteomes" id="UP000095468">
    <property type="component" value="Unassembled WGS sequence"/>
</dbReference>
<dbReference type="RefSeq" id="WP_055286981.1">
    <property type="nucleotide sequence ID" value="NZ_CYYP01000013.1"/>
</dbReference>
<dbReference type="InterPro" id="IPR029039">
    <property type="entry name" value="Flavoprotein-like_sf"/>
</dbReference>
<reference evidence="4 5" key="1">
    <citation type="submission" date="2015-09" db="EMBL/GenBank/DDBJ databases">
        <authorList>
            <consortium name="Pathogen Informatics"/>
        </authorList>
    </citation>
    <scope>NUCLEOTIDE SEQUENCE [LARGE SCALE GENOMIC DNA]</scope>
    <source>
        <strain evidence="4 5">2789STDY5608823</strain>
    </source>
</reference>
<dbReference type="EC" id="1.-.-.-" evidence="4"/>
<name>A0A174EJ56_9ACTN</name>
<dbReference type="GO" id="GO:0016491">
    <property type="term" value="F:oxidoreductase activity"/>
    <property type="evidence" value="ECO:0007669"/>
    <property type="project" value="UniProtKB-KW"/>
</dbReference>
<feature type="domain" description="NADPH-dependent FMN reductase-like" evidence="3">
    <location>
        <begin position="1"/>
        <end position="118"/>
    </location>
</feature>
<dbReference type="Pfam" id="PF03358">
    <property type="entry name" value="FMN_red"/>
    <property type="match status" value="1"/>
</dbReference>
<evidence type="ECO:0000256" key="2">
    <source>
        <dbReference type="ARBA" id="ARBA00022643"/>
    </source>
</evidence>
<dbReference type="InterPro" id="IPR051796">
    <property type="entry name" value="ISF_SsuE-like"/>
</dbReference>
<gene>
    <name evidence="4" type="primary">ywqN</name>
    <name evidence="4" type="ORF">ERS852381_01460</name>
</gene>
<evidence type="ECO:0000259" key="3">
    <source>
        <dbReference type="Pfam" id="PF03358"/>
    </source>
</evidence>
<evidence type="ECO:0000256" key="1">
    <source>
        <dbReference type="ARBA" id="ARBA00022630"/>
    </source>
</evidence>
<keyword evidence="4" id="KW-0560">Oxidoreductase</keyword>
<keyword evidence="1" id="KW-0285">Flavoprotein</keyword>
<evidence type="ECO:0000313" key="5">
    <source>
        <dbReference type="Proteomes" id="UP000095468"/>
    </source>
</evidence>
<organism evidence="4 5">
    <name type="scientific">Collinsella aerofaciens</name>
    <dbReference type="NCBI Taxonomy" id="74426"/>
    <lineage>
        <taxon>Bacteria</taxon>
        <taxon>Bacillati</taxon>
        <taxon>Actinomycetota</taxon>
        <taxon>Coriobacteriia</taxon>
        <taxon>Coriobacteriales</taxon>
        <taxon>Coriobacteriaceae</taxon>
        <taxon>Collinsella</taxon>
    </lineage>
</organism>
<dbReference type="PANTHER" id="PTHR43278:SF4">
    <property type="entry name" value="NAD(P)H-DEPENDENT FMN-CONTAINING OXIDOREDUCTASE YWQN-RELATED"/>
    <property type="match status" value="1"/>
</dbReference>
<dbReference type="SUPFAM" id="SSF52218">
    <property type="entry name" value="Flavoproteins"/>
    <property type="match status" value="1"/>
</dbReference>